<accession>A0A195AWG3</accession>
<reference evidence="1 2" key="1">
    <citation type="submission" date="2015-09" db="EMBL/GenBank/DDBJ databases">
        <title>Atta colombica WGS genome.</title>
        <authorList>
            <person name="Nygaard S."/>
            <person name="Hu H."/>
            <person name="Boomsma J."/>
            <person name="Zhang G."/>
        </authorList>
    </citation>
    <scope>NUCLEOTIDE SEQUENCE [LARGE SCALE GENOMIC DNA]</scope>
    <source>
        <strain evidence="1">Treedump-2</strain>
        <tissue evidence="1">Whole body</tissue>
    </source>
</reference>
<sequence>MSHICHSVDSSAYEESRIDKMLFIINIEREKYKREDTNTGIYLNELNLRINSSIVTFCKFVSKSNPVDLALRFGLQEFLRRMVSLVM</sequence>
<dbReference type="AlphaFoldDB" id="A0A195AWG3"/>
<name>A0A195AWG3_9HYME</name>
<dbReference type="Proteomes" id="UP000078540">
    <property type="component" value="Unassembled WGS sequence"/>
</dbReference>
<keyword evidence="2" id="KW-1185">Reference proteome</keyword>
<evidence type="ECO:0000313" key="1">
    <source>
        <dbReference type="EMBL" id="KYM76375.1"/>
    </source>
</evidence>
<proteinExistence type="predicted"/>
<evidence type="ECO:0000313" key="2">
    <source>
        <dbReference type="Proteomes" id="UP000078540"/>
    </source>
</evidence>
<dbReference type="EMBL" id="KQ976731">
    <property type="protein sequence ID" value="KYM76375.1"/>
    <property type="molecule type" value="Genomic_DNA"/>
</dbReference>
<organism evidence="1 2">
    <name type="scientific">Atta colombica</name>
    <dbReference type="NCBI Taxonomy" id="520822"/>
    <lineage>
        <taxon>Eukaryota</taxon>
        <taxon>Metazoa</taxon>
        <taxon>Ecdysozoa</taxon>
        <taxon>Arthropoda</taxon>
        <taxon>Hexapoda</taxon>
        <taxon>Insecta</taxon>
        <taxon>Pterygota</taxon>
        <taxon>Neoptera</taxon>
        <taxon>Endopterygota</taxon>
        <taxon>Hymenoptera</taxon>
        <taxon>Apocrita</taxon>
        <taxon>Aculeata</taxon>
        <taxon>Formicoidea</taxon>
        <taxon>Formicidae</taxon>
        <taxon>Myrmicinae</taxon>
        <taxon>Atta</taxon>
    </lineage>
</organism>
<gene>
    <name evidence="1" type="ORF">ALC53_13402</name>
</gene>
<protein>
    <submittedName>
        <fullName evidence="1">Uncharacterized protein</fullName>
    </submittedName>
</protein>